<gene>
    <name evidence="2" type="ORF">OHK93_003774</name>
</gene>
<evidence type="ECO:0000256" key="1">
    <source>
        <dbReference type="SAM" id="MobiDB-lite"/>
    </source>
</evidence>
<accession>A0AA43QYD2</accession>
<evidence type="ECO:0000313" key="2">
    <source>
        <dbReference type="EMBL" id="MDI1492560.1"/>
    </source>
</evidence>
<organism evidence="2 3">
    <name type="scientific">Ramalina farinacea</name>
    <dbReference type="NCBI Taxonomy" id="258253"/>
    <lineage>
        <taxon>Eukaryota</taxon>
        <taxon>Fungi</taxon>
        <taxon>Dikarya</taxon>
        <taxon>Ascomycota</taxon>
        <taxon>Pezizomycotina</taxon>
        <taxon>Lecanoromycetes</taxon>
        <taxon>OSLEUM clade</taxon>
        <taxon>Lecanoromycetidae</taxon>
        <taxon>Lecanorales</taxon>
        <taxon>Lecanorineae</taxon>
        <taxon>Ramalinaceae</taxon>
        <taxon>Ramalina</taxon>
    </lineage>
</organism>
<evidence type="ECO:0000313" key="3">
    <source>
        <dbReference type="Proteomes" id="UP001161017"/>
    </source>
</evidence>
<comment type="caution">
    <text evidence="2">The sequence shown here is derived from an EMBL/GenBank/DDBJ whole genome shotgun (WGS) entry which is preliminary data.</text>
</comment>
<feature type="region of interest" description="Disordered" evidence="1">
    <location>
        <begin position="335"/>
        <end position="361"/>
    </location>
</feature>
<dbReference type="EMBL" id="JAPUFD010000019">
    <property type="protein sequence ID" value="MDI1492560.1"/>
    <property type="molecule type" value="Genomic_DNA"/>
</dbReference>
<name>A0AA43QYD2_9LECA</name>
<dbReference type="AlphaFoldDB" id="A0AA43QYD2"/>
<sequence>MAPIDEPSTLSDIRDHFQRWLPIQGQQSVGNSHGLVLQGEQQEDLPNDALRSLLSDNGGSIDDSTFAALRYFLGDCPSTEAVIDAIQRRHIDSYETAIEDIVAERRDLFGGTPSTRPSHPEQTRLVYSFVQTSFRLAAKWLREHPPHNDIHLRCLYTVLETSLMARAADFRDEGIARLTDLIKAGILFSPLMEGSFHLRMQISQNLPGDIGSLRNGESEPRPYMAQWMRAMPLLASAVRQIVDSERSTPFHIKAIDYGRLWNEDMEAIPLADLPDRISRAAESTADHLSATVDHMPTPANDPTISTLGLLGSTEAEDESSGMSVTEHHRPQLGQDTVYTENGFPRLPQEVERTARTAESLL</sequence>
<keyword evidence="3" id="KW-1185">Reference proteome</keyword>
<dbReference type="Proteomes" id="UP001161017">
    <property type="component" value="Unassembled WGS sequence"/>
</dbReference>
<proteinExistence type="predicted"/>
<protein>
    <submittedName>
        <fullName evidence="2">Uncharacterized protein</fullName>
    </submittedName>
</protein>
<reference evidence="2" key="1">
    <citation type="journal article" date="2023" name="Genome Biol. Evol.">
        <title>First Whole Genome Sequence and Flow Cytometry Genome Size Data for the Lichen-Forming Fungus Ramalina farinacea (Ascomycota).</title>
        <authorList>
            <person name="Llewellyn T."/>
            <person name="Mian S."/>
            <person name="Hill R."/>
            <person name="Leitch I.J."/>
            <person name="Gaya E."/>
        </authorList>
    </citation>
    <scope>NUCLEOTIDE SEQUENCE</scope>
    <source>
        <strain evidence="2">LIQ254RAFAR</strain>
    </source>
</reference>